<dbReference type="Pfam" id="PF12802">
    <property type="entry name" value="MarR_2"/>
    <property type="match status" value="1"/>
</dbReference>
<dbReference type="SUPFAM" id="SSF46785">
    <property type="entry name" value="Winged helix' DNA-binding domain"/>
    <property type="match status" value="1"/>
</dbReference>
<gene>
    <name evidence="2" type="ORF">TPR58_04110</name>
</gene>
<dbReference type="Proteomes" id="UP001427805">
    <property type="component" value="Unassembled WGS sequence"/>
</dbReference>
<comment type="caution">
    <text evidence="2">The sequence shown here is derived from an EMBL/GenBank/DDBJ whole genome shotgun (WGS) entry which is preliminary data.</text>
</comment>
<evidence type="ECO:0000259" key="1">
    <source>
        <dbReference type="PROSITE" id="PS50995"/>
    </source>
</evidence>
<dbReference type="EMBL" id="JBDIZK010000002">
    <property type="protein sequence ID" value="MEN3746340.1"/>
    <property type="molecule type" value="Genomic_DNA"/>
</dbReference>
<accession>A0ABV0B5D6</accession>
<keyword evidence="3" id="KW-1185">Reference proteome</keyword>
<dbReference type="PRINTS" id="PR00598">
    <property type="entry name" value="HTHMARR"/>
</dbReference>
<dbReference type="PANTHER" id="PTHR33164">
    <property type="entry name" value="TRANSCRIPTIONAL REGULATOR, MARR FAMILY"/>
    <property type="match status" value="1"/>
</dbReference>
<protein>
    <submittedName>
        <fullName evidence="2">MarR family transcriptional regulator</fullName>
    </submittedName>
</protein>
<dbReference type="InterPro" id="IPR036390">
    <property type="entry name" value="WH_DNA-bd_sf"/>
</dbReference>
<proteinExistence type="predicted"/>
<dbReference type="SMART" id="SM00347">
    <property type="entry name" value="HTH_MARR"/>
    <property type="match status" value="1"/>
</dbReference>
<reference evidence="2 3" key="1">
    <citation type="submission" date="2024-05" db="EMBL/GenBank/DDBJ databases">
        <title>Sphingomonas sp. HF-S3 16S ribosomal RNA gene Genome sequencing and assembly.</title>
        <authorList>
            <person name="Lee H."/>
        </authorList>
    </citation>
    <scope>NUCLEOTIDE SEQUENCE [LARGE SCALE GENOMIC DNA]</scope>
    <source>
        <strain evidence="2 3">HF-S3</strain>
    </source>
</reference>
<dbReference type="RefSeq" id="WP_346245344.1">
    <property type="nucleotide sequence ID" value="NZ_JBDIZK010000002.1"/>
</dbReference>
<sequence length="162" mass="18423">MRKGSDMDAFRSGNPGTPDFRVKRYPFYLLNRLVSRYNLIIEGRLRTMGLDIPSWRVLMILGERSPRPAREIAEAAVINLSTLTRILQRMTALELVTTAPSPEDGRVTLVELTREGEEGLRDARLIASPVYEHVTRGLSPEEFEQLISLLDRLHDNLEPLVP</sequence>
<organism evidence="2 3">
    <name type="scientific">Sphingomonas rustica</name>
    <dbReference type="NCBI Taxonomy" id="3103142"/>
    <lineage>
        <taxon>Bacteria</taxon>
        <taxon>Pseudomonadati</taxon>
        <taxon>Pseudomonadota</taxon>
        <taxon>Alphaproteobacteria</taxon>
        <taxon>Sphingomonadales</taxon>
        <taxon>Sphingomonadaceae</taxon>
        <taxon>Sphingomonas</taxon>
    </lineage>
</organism>
<evidence type="ECO:0000313" key="3">
    <source>
        <dbReference type="Proteomes" id="UP001427805"/>
    </source>
</evidence>
<name>A0ABV0B5D6_9SPHN</name>
<dbReference type="InterPro" id="IPR036388">
    <property type="entry name" value="WH-like_DNA-bd_sf"/>
</dbReference>
<dbReference type="Gene3D" id="1.10.10.10">
    <property type="entry name" value="Winged helix-like DNA-binding domain superfamily/Winged helix DNA-binding domain"/>
    <property type="match status" value="1"/>
</dbReference>
<dbReference type="InterPro" id="IPR039422">
    <property type="entry name" value="MarR/SlyA-like"/>
</dbReference>
<dbReference type="PANTHER" id="PTHR33164:SF43">
    <property type="entry name" value="HTH-TYPE TRANSCRIPTIONAL REPRESSOR YETL"/>
    <property type="match status" value="1"/>
</dbReference>
<feature type="domain" description="HTH marR-type" evidence="1">
    <location>
        <begin position="23"/>
        <end position="155"/>
    </location>
</feature>
<dbReference type="InterPro" id="IPR000835">
    <property type="entry name" value="HTH_MarR-typ"/>
</dbReference>
<dbReference type="PROSITE" id="PS50995">
    <property type="entry name" value="HTH_MARR_2"/>
    <property type="match status" value="1"/>
</dbReference>
<evidence type="ECO:0000313" key="2">
    <source>
        <dbReference type="EMBL" id="MEN3746340.1"/>
    </source>
</evidence>